<evidence type="ECO:0000256" key="1">
    <source>
        <dbReference type="SAM" id="MobiDB-lite"/>
    </source>
</evidence>
<evidence type="ECO:0008006" key="4">
    <source>
        <dbReference type="Google" id="ProtNLM"/>
    </source>
</evidence>
<dbReference type="EnsemblPlants" id="PGSC0003DMT400093263">
    <property type="protein sequence ID" value="PGSC0003DMT400093263"/>
    <property type="gene ID" value="PGSC0003DMG400042834"/>
</dbReference>
<proteinExistence type="predicted"/>
<dbReference type="AlphaFoldDB" id="M1DRK7"/>
<evidence type="ECO:0000313" key="2">
    <source>
        <dbReference type="EnsemblPlants" id="PGSC0003DMT400093263"/>
    </source>
</evidence>
<feature type="region of interest" description="Disordered" evidence="1">
    <location>
        <begin position="238"/>
        <end position="264"/>
    </location>
</feature>
<dbReference type="HOGENOM" id="CLU_029307_2_3_1"/>
<reference evidence="2" key="2">
    <citation type="submission" date="2015-06" db="UniProtKB">
        <authorList>
            <consortium name="EnsemblPlants"/>
        </authorList>
    </citation>
    <scope>IDENTIFICATION</scope>
    <source>
        <strain evidence="2">DM1-3 516 R44</strain>
    </source>
</reference>
<dbReference type="InParanoid" id="M1DRK7"/>
<organism evidence="2 3">
    <name type="scientific">Solanum tuberosum</name>
    <name type="common">Potato</name>
    <dbReference type="NCBI Taxonomy" id="4113"/>
    <lineage>
        <taxon>Eukaryota</taxon>
        <taxon>Viridiplantae</taxon>
        <taxon>Streptophyta</taxon>
        <taxon>Embryophyta</taxon>
        <taxon>Tracheophyta</taxon>
        <taxon>Spermatophyta</taxon>
        <taxon>Magnoliopsida</taxon>
        <taxon>eudicotyledons</taxon>
        <taxon>Gunneridae</taxon>
        <taxon>Pentapetalae</taxon>
        <taxon>asterids</taxon>
        <taxon>lamiids</taxon>
        <taxon>Solanales</taxon>
        <taxon>Solanaceae</taxon>
        <taxon>Solanoideae</taxon>
        <taxon>Solaneae</taxon>
        <taxon>Solanum</taxon>
    </lineage>
</organism>
<name>M1DRK7_SOLTU</name>
<dbReference type="Proteomes" id="UP000011115">
    <property type="component" value="Unassembled WGS sequence"/>
</dbReference>
<sequence length="264" mass="28676">MAMRAKQKQASLPFPILINELCRRTGVPRDTARDIEFTPSSSTDIQRIEVEYTREGVDIMRETPAYILPKVDVDSLLAEASSPTPAPGPSATFAPSAYSEALGVSSSSQPIKITQAIILMMGRLAQSADMRVTRLERSIPGMIESAILAALTPLQSFVNALIVRFTAWKEDDLDAPEIPITTGYVQKDATTDEESEEKNNEKQIAVHDDEMIEIQEKSIFINFLDLVETIGQQVIHTSPTETPTAAPSGSGTAIPSEVTLGTDA</sequence>
<protein>
    <recommendedName>
        <fullName evidence="4">Polyprotein protein</fullName>
    </recommendedName>
</protein>
<reference evidence="3" key="1">
    <citation type="journal article" date="2011" name="Nature">
        <title>Genome sequence and analysis of the tuber crop potato.</title>
        <authorList>
            <consortium name="The Potato Genome Sequencing Consortium"/>
        </authorList>
    </citation>
    <scope>NUCLEOTIDE SEQUENCE [LARGE SCALE GENOMIC DNA]</scope>
    <source>
        <strain evidence="3">cv. DM1-3 516 R44</strain>
    </source>
</reference>
<evidence type="ECO:0000313" key="3">
    <source>
        <dbReference type="Proteomes" id="UP000011115"/>
    </source>
</evidence>
<keyword evidence="3" id="KW-1185">Reference proteome</keyword>
<accession>M1DRK7</accession>
<dbReference type="Gramene" id="PGSC0003DMT400093263">
    <property type="protein sequence ID" value="PGSC0003DMT400093263"/>
    <property type="gene ID" value="PGSC0003DMG400042834"/>
</dbReference>
<feature type="compositionally biased region" description="Low complexity" evidence="1">
    <location>
        <begin position="238"/>
        <end position="248"/>
    </location>
</feature>
<dbReference type="PaxDb" id="4113-PGSC0003DMT400093263"/>